<dbReference type="AlphaFoldDB" id="A0AAU9J1T3"/>
<dbReference type="InterPro" id="IPR006214">
    <property type="entry name" value="Bax_inhibitor_1-related"/>
</dbReference>
<evidence type="ECO:0000313" key="6">
    <source>
        <dbReference type="EMBL" id="CAG9315716.1"/>
    </source>
</evidence>
<sequence length="234" mass="26698">MHDIEQGNNDWYAMKNQYEDRNGFIRKVYSILVIQLSMTSFITGLAVGIEGFRDWMRINWWFLLAMFAITLICIITLFCCKNFARKVPENYILTGIFTLGESFLVANATAYYDPITILIAAIMTMGVTIGVTAYACFTKRDFTTGYGVLFGILLGAIFFALFMGIFAYSRPINVLVCFVFVVIYTFYIVIDTQTIAGGRKYQLGYDDYIIGAMCLYIDIIGLFLYLLQLLGRRN</sequence>
<feature type="transmembrane region" description="Helical" evidence="5">
    <location>
        <begin position="117"/>
        <end position="137"/>
    </location>
</feature>
<name>A0AAU9J1T3_9CILI</name>
<dbReference type="EMBL" id="CAJZBQ010000014">
    <property type="protein sequence ID" value="CAG9315716.1"/>
    <property type="molecule type" value="Genomic_DNA"/>
</dbReference>
<comment type="subcellular location">
    <subcellularLocation>
        <location evidence="1">Membrane</location>
        <topology evidence="1">Multi-pass membrane protein</topology>
    </subcellularLocation>
</comment>
<comment type="similarity">
    <text evidence="5">Belongs to the BI1 family.</text>
</comment>
<proteinExistence type="inferred from homology"/>
<evidence type="ECO:0000256" key="4">
    <source>
        <dbReference type="ARBA" id="ARBA00023136"/>
    </source>
</evidence>
<feature type="transmembrane region" description="Helical" evidence="5">
    <location>
        <begin position="144"/>
        <end position="166"/>
    </location>
</feature>
<feature type="transmembrane region" description="Helical" evidence="5">
    <location>
        <begin position="91"/>
        <end position="111"/>
    </location>
</feature>
<accession>A0AAU9J1T3</accession>
<feature type="transmembrane region" description="Helical" evidence="5">
    <location>
        <begin position="172"/>
        <end position="190"/>
    </location>
</feature>
<comment type="caution">
    <text evidence="6">The sequence shown here is derived from an EMBL/GenBank/DDBJ whole genome shotgun (WGS) entry which is preliminary data.</text>
</comment>
<reference evidence="6" key="1">
    <citation type="submission" date="2021-09" db="EMBL/GenBank/DDBJ databases">
        <authorList>
            <consortium name="AG Swart"/>
            <person name="Singh M."/>
            <person name="Singh A."/>
            <person name="Seah K."/>
            <person name="Emmerich C."/>
        </authorList>
    </citation>
    <scope>NUCLEOTIDE SEQUENCE</scope>
    <source>
        <strain evidence="6">ATCC30299</strain>
    </source>
</reference>
<feature type="transmembrane region" description="Helical" evidence="5">
    <location>
        <begin position="60"/>
        <end position="79"/>
    </location>
</feature>
<protein>
    <submittedName>
        <fullName evidence="6">Uncharacterized protein</fullName>
    </submittedName>
</protein>
<evidence type="ECO:0000256" key="2">
    <source>
        <dbReference type="ARBA" id="ARBA00022692"/>
    </source>
</evidence>
<evidence type="ECO:0000256" key="1">
    <source>
        <dbReference type="ARBA" id="ARBA00004141"/>
    </source>
</evidence>
<keyword evidence="2 5" id="KW-0812">Transmembrane</keyword>
<dbReference type="Pfam" id="PF01027">
    <property type="entry name" value="Bax1-I"/>
    <property type="match status" value="1"/>
</dbReference>
<dbReference type="Proteomes" id="UP001162131">
    <property type="component" value="Unassembled WGS sequence"/>
</dbReference>
<evidence type="ECO:0000313" key="7">
    <source>
        <dbReference type="Proteomes" id="UP001162131"/>
    </source>
</evidence>
<dbReference type="PANTHER" id="PTHR23291:SF47">
    <property type="entry name" value="TRANSMEMBRANE BAX INHIBITOR MOTIF CONTAINING 7"/>
    <property type="match status" value="1"/>
</dbReference>
<evidence type="ECO:0000256" key="3">
    <source>
        <dbReference type="ARBA" id="ARBA00022989"/>
    </source>
</evidence>
<feature type="transmembrane region" description="Helical" evidence="5">
    <location>
        <begin position="210"/>
        <end position="231"/>
    </location>
</feature>
<gene>
    <name evidence="6" type="ORF">BSTOLATCC_MIC14466</name>
</gene>
<keyword evidence="3 5" id="KW-1133">Transmembrane helix</keyword>
<keyword evidence="7" id="KW-1185">Reference proteome</keyword>
<evidence type="ECO:0000256" key="5">
    <source>
        <dbReference type="RuleBase" id="RU004379"/>
    </source>
</evidence>
<dbReference type="GO" id="GO:0016020">
    <property type="term" value="C:membrane"/>
    <property type="evidence" value="ECO:0007669"/>
    <property type="project" value="UniProtKB-SubCell"/>
</dbReference>
<dbReference type="PANTHER" id="PTHR23291">
    <property type="entry name" value="BAX INHIBITOR-RELATED"/>
    <property type="match status" value="1"/>
</dbReference>
<feature type="transmembrane region" description="Helical" evidence="5">
    <location>
        <begin position="28"/>
        <end position="48"/>
    </location>
</feature>
<organism evidence="6 7">
    <name type="scientific">Blepharisma stoltei</name>
    <dbReference type="NCBI Taxonomy" id="1481888"/>
    <lineage>
        <taxon>Eukaryota</taxon>
        <taxon>Sar</taxon>
        <taxon>Alveolata</taxon>
        <taxon>Ciliophora</taxon>
        <taxon>Postciliodesmatophora</taxon>
        <taxon>Heterotrichea</taxon>
        <taxon>Heterotrichida</taxon>
        <taxon>Blepharismidae</taxon>
        <taxon>Blepharisma</taxon>
    </lineage>
</organism>
<keyword evidence="4 5" id="KW-0472">Membrane</keyword>